<reference evidence="1" key="1">
    <citation type="submission" date="2020-07" db="EMBL/GenBank/DDBJ databases">
        <title>Clarias magur genome sequencing, assembly and annotation.</title>
        <authorList>
            <person name="Kushwaha B."/>
            <person name="Kumar R."/>
            <person name="Das P."/>
            <person name="Joshi C.G."/>
            <person name="Kumar D."/>
            <person name="Nagpure N.S."/>
            <person name="Pandey M."/>
            <person name="Agarwal S."/>
            <person name="Srivastava S."/>
            <person name="Singh M."/>
            <person name="Sahoo L."/>
            <person name="Jayasankar P."/>
            <person name="Meher P.K."/>
            <person name="Koringa P.G."/>
            <person name="Iquebal M.A."/>
            <person name="Das S.P."/>
            <person name="Bit A."/>
            <person name="Patnaik S."/>
            <person name="Patel N."/>
            <person name="Shah T.M."/>
            <person name="Hinsu A."/>
            <person name="Jena J.K."/>
        </authorList>
    </citation>
    <scope>NUCLEOTIDE SEQUENCE</scope>
    <source>
        <strain evidence="1">CIFAMagur01</strain>
        <tissue evidence="1">Testis</tissue>
    </source>
</reference>
<dbReference type="EMBL" id="QNUK01000088">
    <property type="protein sequence ID" value="KAF5902507.1"/>
    <property type="molecule type" value="Genomic_DNA"/>
</dbReference>
<sequence length="129" mass="14520">MQSQVSRWAYDYYFQALVLPDHFLSHCEQLFRSLHCKCTPDAFLERRLQGCMGQSRKYRSVQQEHRETSSLHCSRRPAAPIYLQSGLGLSDIYAHTGVFISSCQGSGPEAGLLSCSGTKSSQLNNKPMD</sequence>
<organism evidence="1 2">
    <name type="scientific">Clarias magur</name>
    <name type="common">Asian catfish</name>
    <name type="synonym">Macropteronotus magur</name>
    <dbReference type="NCBI Taxonomy" id="1594786"/>
    <lineage>
        <taxon>Eukaryota</taxon>
        <taxon>Metazoa</taxon>
        <taxon>Chordata</taxon>
        <taxon>Craniata</taxon>
        <taxon>Vertebrata</taxon>
        <taxon>Euteleostomi</taxon>
        <taxon>Actinopterygii</taxon>
        <taxon>Neopterygii</taxon>
        <taxon>Teleostei</taxon>
        <taxon>Ostariophysi</taxon>
        <taxon>Siluriformes</taxon>
        <taxon>Clariidae</taxon>
        <taxon>Clarias</taxon>
    </lineage>
</organism>
<evidence type="ECO:0000313" key="1">
    <source>
        <dbReference type="EMBL" id="KAF5902507.1"/>
    </source>
</evidence>
<gene>
    <name evidence="1" type="ORF">DAT39_007782</name>
</gene>
<dbReference type="AlphaFoldDB" id="A0A8J4X2X3"/>
<name>A0A8J4X2X3_CLAMG</name>
<accession>A0A8J4X2X3</accession>
<protein>
    <submittedName>
        <fullName evidence="1">Uncharacterized protein</fullName>
    </submittedName>
</protein>
<keyword evidence="2" id="KW-1185">Reference proteome</keyword>
<proteinExistence type="predicted"/>
<evidence type="ECO:0000313" key="2">
    <source>
        <dbReference type="Proteomes" id="UP000727407"/>
    </source>
</evidence>
<comment type="caution">
    <text evidence="1">The sequence shown here is derived from an EMBL/GenBank/DDBJ whole genome shotgun (WGS) entry which is preliminary data.</text>
</comment>
<dbReference type="Proteomes" id="UP000727407">
    <property type="component" value="Unassembled WGS sequence"/>
</dbReference>